<evidence type="ECO:0000256" key="15">
    <source>
        <dbReference type="ARBA" id="ARBA00023235"/>
    </source>
</evidence>
<dbReference type="NCBIfam" id="TIGR03462">
    <property type="entry name" value="CarR_dom_SF"/>
    <property type="match status" value="2"/>
</dbReference>
<evidence type="ECO:0000256" key="6">
    <source>
        <dbReference type="ARBA" id="ARBA00008406"/>
    </source>
</evidence>
<dbReference type="InterPro" id="IPR044843">
    <property type="entry name" value="Trans_IPPS_bact-type"/>
</dbReference>
<comment type="subcellular location">
    <subcellularLocation>
        <location evidence="2">Membrane</location>
        <topology evidence="2">Multi-pass membrane protein</topology>
    </subcellularLocation>
</comment>
<evidence type="ECO:0000256" key="12">
    <source>
        <dbReference type="ARBA" id="ARBA00022746"/>
    </source>
</evidence>
<dbReference type="PROSITE" id="PS01044">
    <property type="entry name" value="SQUALEN_PHYTOEN_SYN_1"/>
    <property type="match status" value="1"/>
</dbReference>
<feature type="transmembrane region" description="Helical" evidence="19">
    <location>
        <begin position="6"/>
        <end position="28"/>
    </location>
</feature>
<name>A0A7L8JF61_9EURO</name>
<comment type="similarity">
    <text evidence="6">In the C-terminal section; belongs to the phytoene/squalene synthase family.</text>
</comment>
<evidence type="ECO:0000313" key="20">
    <source>
        <dbReference type="EMBL" id="QOE76780.1"/>
    </source>
</evidence>
<keyword evidence="10" id="KW-0808">Transferase</keyword>
<evidence type="ECO:0000256" key="16">
    <source>
        <dbReference type="ARBA" id="ARBA00023268"/>
    </source>
</evidence>
<keyword evidence="15" id="KW-0413">Isomerase</keyword>
<comment type="pathway">
    <text evidence="4">Carotenoid biosynthesis; phytoene biosynthesis; all-trans-phytoene from geranylgeranyl diphosphate: step 1/1.</text>
</comment>
<evidence type="ECO:0000256" key="19">
    <source>
        <dbReference type="SAM" id="Phobius"/>
    </source>
</evidence>
<dbReference type="UniPathway" id="UPA00799">
    <property type="reaction ID" value="UER00773"/>
</dbReference>
<dbReference type="SUPFAM" id="SSF48576">
    <property type="entry name" value="Terpenoid synthases"/>
    <property type="match status" value="1"/>
</dbReference>
<dbReference type="GO" id="GO:0016020">
    <property type="term" value="C:membrane"/>
    <property type="evidence" value="ECO:0007669"/>
    <property type="project" value="UniProtKB-SubCell"/>
</dbReference>
<proteinExistence type="inferred from homology"/>
<dbReference type="InterPro" id="IPR008949">
    <property type="entry name" value="Isoprenoid_synthase_dom_sf"/>
</dbReference>
<dbReference type="GO" id="GO:0016117">
    <property type="term" value="P:carotenoid biosynthetic process"/>
    <property type="evidence" value="ECO:0007669"/>
    <property type="project" value="UniProtKB-KW"/>
</dbReference>
<evidence type="ECO:0000256" key="2">
    <source>
        <dbReference type="ARBA" id="ARBA00004141"/>
    </source>
</evidence>
<protein>
    <recommendedName>
        <fullName evidence="9">Bifunctional lycopene cyclase/phytoene synthase</fullName>
        <ecNumber evidence="8">2.5.1.32</ecNumber>
        <ecNumber evidence="7">5.5.1.19</ecNumber>
    </recommendedName>
</protein>
<evidence type="ECO:0000256" key="1">
    <source>
        <dbReference type="ARBA" id="ARBA00001805"/>
    </source>
</evidence>
<comment type="catalytic activity">
    <reaction evidence="17">
        <text>gamma-carotene = all-trans-beta-carotene</text>
        <dbReference type="Rhea" id="RHEA:32239"/>
        <dbReference type="ChEBI" id="CHEBI:17579"/>
        <dbReference type="ChEBI" id="CHEBI:27740"/>
        <dbReference type="EC" id="5.5.1.19"/>
    </reaction>
</comment>
<reference evidence="20" key="1">
    <citation type="submission" date="2020-08" db="EMBL/GenBank/DDBJ databases">
        <authorList>
            <person name="Heeger F."/>
            <person name="Schumacher J."/>
            <person name="Gorbushina A.A."/>
        </authorList>
    </citation>
    <scope>NUCLEOTIDE SEQUENCE</scope>
    <source>
        <strain evidence="20">A95</strain>
    </source>
</reference>
<dbReference type="InterPro" id="IPR019845">
    <property type="entry name" value="Squalene/phytoene_synthase_CS"/>
</dbReference>
<keyword evidence="16" id="KW-0511">Multifunctional enzyme</keyword>
<dbReference type="SFLD" id="SFLDG01018">
    <property type="entry name" value="Squalene/Phytoene_Synthase_Lik"/>
    <property type="match status" value="1"/>
</dbReference>
<dbReference type="GO" id="GO:0051996">
    <property type="term" value="F:squalene synthase [NAD(P)H] activity"/>
    <property type="evidence" value="ECO:0007669"/>
    <property type="project" value="InterPro"/>
</dbReference>
<feature type="transmembrane region" description="Helical" evidence="19">
    <location>
        <begin position="121"/>
        <end position="138"/>
    </location>
</feature>
<comment type="catalytic activity">
    <reaction evidence="1">
        <text>2 (2E,6E,10E)-geranylgeranyl diphosphate = 15-cis-phytoene + 2 diphosphate</text>
        <dbReference type="Rhea" id="RHEA:34475"/>
        <dbReference type="ChEBI" id="CHEBI:27787"/>
        <dbReference type="ChEBI" id="CHEBI:33019"/>
        <dbReference type="ChEBI" id="CHEBI:58756"/>
        <dbReference type="EC" id="2.5.1.32"/>
    </reaction>
</comment>
<dbReference type="PROSITE" id="PS01045">
    <property type="entry name" value="SQUALEN_PHYTOEN_SYN_2"/>
    <property type="match status" value="1"/>
</dbReference>
<dbReference type="InterPro" id="IPR002060">
    <property type="entry name" value="Squ/phyt_synthse"/>
</dbReference>
<dbReference type="SFLD" id="SFLDS00005">
    <property type="entry name" value="Isoprenoid_Synthase_Type_I"/>
    <property type="match status" value="1"/>
</dbReference>
<evidence type="ECO:0000256" key="3">
    <source>
        <dbReference type="ARBA" id="ARBA00005089"/>
    </source>
</evidence>
<dbReference type="Gene3D" id="1.10.600.10">
    <property type="entry name" value="Farnesyl Diphosphate Synthase"/>
    <property type="match status" value="1"/>
</dbReference>
<evidence type="ECO:0000256" key="7">
    <source>
        <dbReference type="ARBA" id="ARBA00012242"/>
    </source>
</evidence>
<dbReference type="SFLD" id="SFLDG01212">
    <property type="entry name" value="Phytoene_synthase_like"/>
    <property type="match status" value="1"/>
</dbReference>
<evidence type="ECO:0000256" key="14">
    <source>
        <dbReference type="ARBA" id="ARBA00023136"/>
    </source>
</evidence>
<feature type="transmembrane region" description="Helical" evidence="19">
    <location>
        <begin position="144"/>
        <end position="165"/>
    </location>
</feature>
<comment type="similarity">
    <text evidence="5">In the N-terminal section; belongs to the lycopene beta-cyclase family.</text>
</comment>
<dbReference type="InterPro" id="IPR017825">
    <property type="entry name" value="Lycopene_cyclase_dom"/>
</dbReference>
<feature type="transmembrane region" description="Helical" evidence="19">
    <location>
        <begin position="177"/>
        <end position="195"/>
    </location>
</feature>
<dbReference type="GO" id="GO:0004311">
    <property type="term" value="F:geranylgeranyl diphosphate synthase activity"/>
    <property type="evidence" value="ECO:0007669"/>
    <property type="project" value="InterPro"/>
</dbReference>
<evidence type="ECO:0000256" key="11">
    <source>
        <dbReference type="ARBA" id="ARBA00022692"/>
    </source>
</evidence>
<feature type="transmembrane region" description="Helical" evidence="19">
    <location>
        <begin position="35"/>
        <end position="54"/>
    </location>
</feature>
<dbReference type="UniPathway" id="UPA00802"/>
<keyword evidence="12" id="KW-0125">Carotenoid biosynthesis</keyword>
<dbReference type="Pfam" id="PF00494">
    <property type="entry name" value="SQS_PSY"/>
    <property type="match status" value="1"/>
</dbReference>
<dbReference type="GO" id="GO:0016872">
    <property type="term" value="F:intramolecular lyase activity"/>
    <property type="evidence" value="ECO:0007669"/>
    <property type="project" value="InterPro"/>
</dbReference>
<keyword evidence="13 19" id="KW-1133">Transmembrane helix</keyword>
<comment type="pathway">
    <text evidence="3">Carotenoid biosynthesis; beta-carotene biosynthesis.</text>
</comment>
<dbReference type="EC" id="5.5.1.19" evidence="7"/>
<gene>
    <name evidence="20" type="primary">phs1</name>
</gene>
<evidence type="ECO:0000256" key="5">
    <source>
        <dbReference type="ARBA" id="ARBA00008247"/>
    </source>
</evidence>
<dbReference type="InterPro" id="IPR033904">
    <property type="entry name" value="Trans_IPPS_HH"/>
</dbReference>
<dbReference type="EC" id="2.5.1.32" evidence="8"/>
<evidence type="ECO:0000256" key="13">
    <source>
        <dbReference type="ARBA" id="ARBA00022989"/>
    </source>
</evidence>
<dbReference type="CDD" id="cd00683">
    <property type="entry name" value="Trans_IPPS_HH"/>
    <property type="match status" value="1"/>
</dbReference>
<evidence type="ECO:0000256" key="8">
    <source>
        <dbReference type="ARBA" id="ARBA00012396"/>
    </source>
</evidence>
<dbReference type="AlphaFoldDB" id="A0A7L8JF61"/>
<keyword evidence="14 19" id="KW-0472">Membrane</keyword>
<organism evidence="20">
    <name type="scientific">Knufia petricola</name>
    <dbReference type="NCBI Taxonomy" id="206542"/>
    <lineage>
        <taxon>Eukaryota</taxon>
        <taxon>Fungi</taxon>
        <taxon>Dikarya</taxon>
        <taxon>Ascomycota</taxon>
        <taxon>Pezizomycotina</taxon>
        <taxon>Eurotiomycetes</taxon>
        <taxon>Chaetothyriomycetidae</taxon>
        <taxon>Chaetothyriales</taxon>
        <taxon>Trichomeriaceae</taxon>
        <taxon>Knufia</taxon>
    </lineage>
</organism>
<comment type="catalytic activity">
    <reaction evidence="18">
        <text>all-trans-lycopene = gamma-carotene</text>
        <dbReference type="Rhea" id="RHEA:32219"/>
        <dbReference type="ChEBI" id="CHEBI:15948"/>
        <dbReference type="ChEBI" id="CHEBI:27740"/>
        <dbReference type="EC" id="5.5.1.19"/>
    </reaction>
</comment>
<evidence type="ECO:0000256" key="4">
    <source>
        <dbReference type="ARBA" id="ARBA00005172"/>
    </source>
</evidence>
<dbReference type="GO" id="GO:0045436">
    <property type="term" value="F:lycopene beta cyclase activity"/>
    <property type="evidence" value="ECO:0007669"/>
    <property type="project" value="UniProtKB-ARBA"/>
</dbReference>
<evidence type="ECO:0000256" key="17">
    <source>
        <dbReference type="ARBA" id="ARBA00029313"/>
    </source>
</evidence>
<reference evidence="20" key="2">
    <citation type="submission" date="2021-03" db="EMBL/GenBank/DDBJ databases">
        <title>An advanced genetic toolkit for exploring the biology of the rock-inhabiting black fungus Knufia petricola.</title>
        <authorList>
            <person name="Voigt O."/>
            <person name="Knabe N."/>
            <person name="Nitsche S."/>
            <person name="Erdmann E."/>
            <person name="Schumacher J."/>
            <person name="Gorbushina A.A."/>
        </authorList>
    </citation>
    <scope>NUCLEOTIDE SEQUENCE</scope>
    <source>
        <strain evidence="20">A95</strain>
    </source>
</reference>
<evidence type="ECO:0000256" key="10">
    <source>
        <dbReference type="ARBA" id="ARBA00022679"/>
    </source>
</evidence>
<sequence length="597" mass="67013">MYDYAWVHVIYTIPIALTLSVLLAPLLTRIDVYKICFLVTVAFSYTVPWDSYLVRNRIWTYPPEAVIGPAWFDVPAEELFFFVVQTYITTCLHILLNKPVLAAVYLRNEEVKGKFTPHKRLGQLFFAACFIVPILLPADHLEGTYMKLIVAWVAPIFFMLWTFNYQLLLSLPRSKTLLPIAAPTLFLWVVDTLALQRGTWAIESGTKLGIHVWPHLEIEEAVFFLVTNSMIVMGSCAFDNALAILDAFPNIFPDVPGMPPPLLMLKSLFTSTSRYDQERLTGIENALTVLAKKSRSFYLASGVFNGRLRIDLILLYGFCRVADDLIDDAASAAEAETWIGHFTKFLDTAYSDNKDPSKLEKALAPFPPQAQTILKYLPVDKLPAEPLYELLEGFRMDLVFSSEDATKIAPIQTEKDLERYATCVAATIGELCLSLVYAHDPDKHVKGAHDNRDECTQAGIRMGRVLQYINIVRDVTTDAETGRCYIPNQWLTAADTSPKTAAKDANILACRKRILDTAFQGYHDNRDAIEGLPSYARGGIRVAVESYIEIGRVLRKRIQNNQPLDFVGGGKAGRASVPKLRRVWIGWATMAGRRGSV</sequence>
<dbReference type="PANTHER" id="PTHR31480">
    <property type="entry name" value="BIFUNCTIONAL LYCOPENE CYCLASE/PHYTOENE SYNTHASE"/>
    <property type="match status" value="1"/>
</dbReference>
<accession>A0A7L8JF61</accession>
<keyword evidence="11 19" id="KW-0812">Transmembrane</keyword>
<feature type="transmembrane region" description="Helical" evidence="19">
    <location>
        <begin position="79"/>
        <end position="100"/>
    </location>
</feature>
<evidence type="ECO:0000256" key="9">
    <source>
        <dbReference type="ARBA" id="ARBA00018909"/>
    </source>
</evidence>
<evidence type="ECO:0000256" key="18">
    <source>
        <dbReference type="ARBA" id="ARBA00029335"/>
    </source>
</evidence>
<dbReference type="EMBL" id="MT859420">
    <property type="protein sequence ID" value="QOE76780.1"/>
    <property type="molecule type" value="Genomic_DNA"/>
</dbReference>